<proteinExistence type="predicted"/>
<reference evidence="1 2" key="1">
    <citation type="submission" date="2024-01" db="EMBL/GenBank/DDBJ databases">
        <title>Mesobacterium rodlantinim sp. nov., isolated from shallow sea hydrothermal systems off Kueishantao Island.</title>
        <authorList>
            <person name="Su Z."/>
            <person name="Tang K."/>
        </authorList>
    </citation>
    <scope>NUCLEOTIDE SEQUENCE [LARGE SCALE GENOMIC DNA]</scope>
    <source>
        <strain evidence="1 2">TK19101</strain>
    </source>
</reference>
<dbReference type="EMBL" id="JAYLLH010000010">
    <property type="protein sequence ID" value="MEC3861402.1"/>
    <property type="molecule type" value="Genomic_DNA"/>
</dbReference>
<keyword evidence="2" id="KW-1185">Reference proteome</keyword>
<dbReference type="Proteomes" id="UP001348149">
    <property type="component" value="Unassembled WGS sequence"/>
</dbReference>
<sequence>MRCRDGEAKDYAGEIEAAGDLSRRAPELIGIHQIATSDQDFARLCKLVSFARRESGDVEALAASLADELAARLVPVCAGRLDLSAFPVLPTARLFDDPVLSEAFLTLPIASDYLACFDANADTLGNAKHEICRTGC</sequence>
<name>A0ABU6HH21_9RHOB</name>
<evidence type="ECO:0000313" key="2">
    <source>
        <dbReference type="Proteomes" id="UP001348149"/>
    </source>
</evidence>
<evidence type="ECO:0000313" key="1">
    <source>
        <dbReference type="EMBL" id="MEC3861402.1"/>
    </source>
</evidence>
<comment type="caution">
    <text evidence="1">The sequence shown here is derived from an EMBL/GenBank/DDBJ whole genome shotgun (WGS) entry which is preliminary data.</text>
</comment>
<organism evidence="1 2">
    <name type="scientific">Mesobacterium hydrothermale</name>
    <dbReference type="NCBI Taxonomy" id="3111907"/>
    <lineage>
        <taxon>Bacteria</taxon>
        <taxon>Pseudomonadati</taxon>
        <taxon>Pseudomonadota</taxon>
        <taxon>Alphaproteobacteria</taxon>
        <taxon>Rhodobacterales</taxon>
        <taxon>Roseobacteraceae</taxon>
        <taxon>Mesobacterium</taxon>
    </lineage>
</organism>
<protein>
    <submittedName>
        <fullName evidence="1">Uncharacterized protein</fullName>
    </submittedName>
</protein>
<gene>
    <name evidence="1" type="ORF">VK792_08910</name>
</gene>
<dbReference type="RefSeq" id="WP_326297120.1">
    <property type="nucleotide sequence ID" value="NZ_JAYLLH010000010.1"/>
</dbReference>
<accession>A0ABU6HH21</accession>